<sequence>MICFFDSSHGQATTQAMWQPQWGVPRPVEVCQMCAQRIQTTQPPYYQPVQQGYPQPGYPQPGYPQQGYPQQGYPGQPGYPPQRQGHSTAAVVGAGAAGVVGGMLLGEVLFDDDQDSERAYERGFEDGGYADERRDDGFF</sequence>
<evidence type="ECO:0000313" key="2">
    <source>
        <dbReference type="EMBL" id="MFF3569429.1"/>
    </source>
</evidence>
<evidence type="ECO:0000313" key="3">
    <source>
        <dbReference type="Proteomes" id="UP001601992"/>
    </source>
</evidence>
<reference evidence="2 3" key="1">
    <citation type="submission" date="2024-10" db="EMBL/GenBank/DDBJ databases">
        <title>The Natural Products Discovery Center: Release of the First 8490 Sequenced Strains for Exploring Actinobacteria Biosynthetic Diversity.</title>
        <authorList>
            <person name="Kalkreuter E."/>
            <person name="Kautsar S.A."/>
            <person name="Yang D."/>
            <person name="Bader C.D."/>
            <person name="Teijaro C.N."/>
            <person name="Fluegel L."/>
            <person name="Davis C.M."/>
            <person name="Simpson J.R."/>
            <person name="Lauterbach L."/>
            <person name="Steele A.D."/>
            <person name="Gui C."/>
            <person name="Meng S."/>
            <person name="Li G."/>
            <person name="Viehrig K."/>
            <person name="Ye F."/>
            <person name="Su P."/>
            <person name="Kiefer A.F."/>
            <person name="Nichols A."/>
            <person name="Cepeda A.J."/>
            <person name="Yan W."/>
            <person name="Fan B."/>
            <person name="Jiang Y."/>
            <person name="Adhikari A."/>
            <person name="Zheng C.-J."/>
            <person name="Schuster L."/>
            <person name="Cowan T.M."/>
            <person name="Smanski M.J."/>
            <person name="Chevrette M.G."/>
            <person name="De Carvalho L.P.S."/>
            <person name="Shen B."/>
        </authorList>
    </citation>
    <scope>NUCLEOTIDE SEQUENCE [LARGE SCALE GENOMIC DNA]</scope>
    <source>
        <strain evidence="2 3">NPDC002593</strain>
    </source>
</reference>
<dbReference type="EMBL" id="JBIAQY010000005">
    <property type="protein sequence ID" value="MFF3569429.1"/>
    <property type="molecule type" value="Genomic_DNA"/>
</dbReference>
<proteinExistence type="predicted"/>
<dbReference type="Proteomes" id="UP001601992">
    <property type="component" value="Unassembled WGS sequence"/>
</dbReference>
<comment type="caution">
    <text evidence="2">The sequence shown here is derived from an EMBL/GenBank/DDBJ whole genome shotgun (WGS) entry which is preliminary data.</text>
</comment>
<gene>
    <name evidence="2" type="ORF">ACFYXQ_16805</name>
</gene>
<feature type="compositionally biased region" description="Low complexity" evidence="1">
    <location>
        <begin position="45"/>
        <end position="55"/>
    </location>
</feature>
<evidence type="ECO:0000256" key="1">
    <source>
        <dbReference type="SAM" id="MobiDB-lite"/>
    </source>
</evidence>
<feature type="region of interest" description="Disordered" evidence="1">
    <location>
        <begin position="45"/>
        <end position="88"/>
    </location>
</feature>
<organism evidence="2 3">
    <name type="scientific">Nocardia jiangxiensis</name>
    <dbReference type="NCBI Taxonomy" id="282685"/>
    <lineage>
        <taxon>Bacteria</taxon>
        <taxon>Bacillati</taxon>
        <taxon>Actinomycetota</taxon>
        <taxon>Actinomycetes</taxon>
        <taxon>Mycobacteriales</taxon>
        <taxon>Nocardiaceae</taxon>
        <taxon>Nocardia</taxon>
    </lineage>
</organism>
<dbReference type="RefSeq" id="WP_051192739.1">
    <property type="nucleotide sequence ID" value="NZ_JBIAQY010000005.1"/>
</dbReference>
<feature type="compositionally biased region" description="Low complexity" evidence="1">
    <location>
        <begin position="63"/>
        <end position="88"/>
    </location>
</feature>
<accession>A0ABW6S165</accession>
<protein>
    <submittedName>
        <fullName evidence="2">Uncharacterized protein</fullName>
    </submittedName>
</protein>
<name>A0ABW6S165_9NOCA</name>
<keyword evidence="3" id="KW-1185">Reference proteome</keyword>